<feature type="domain" description="Glycosyltransferase subfamily 4-like N-terminal" evidence="3">
    <location>
        <begin position="16"/>
        <end position="175"/>
    </location>
</feature>
<dbReference type="InterPro" id="IPR028098">
    <property type="entry name" value="Glyco_trans_4-like_N"/>
</dbReference>
<dbReference type="GO" id="GO:0009103">
    <property type="term" value="P:lipopolysaccharide biosynthetic process"/>
    <property type="evidence" value="ECO:0007669"/>
    <property type="project" value="TreeGrafter"/>
</dbReference>
<protein>
    <submittedName>
        <fullName evidence="4">Glycosyltransferase involved in cell wall biosynthesis</fullName>
    </submittedName>
</protein>
<dbReference type="EMBL" id="SOBW01000007">
    <property type="protein sequence ID" value="TDU42655.1"/>
    <property type="molecule type" value="Genomic_DNA"/>
</dbReference>
<comment type="caution">
    <text evidence="4">The sequence shown here is derived from an EMBL/GenBank/DDBJ whole genome shotgun (WGS) entry which is preliminary data.</text>
</comment>
<dbReference type="Pfam" id="PF13439">
    <property type="entry name" value="Glyco_transf_4"/>
    <property type="match status" value="1"/>
</dbReference>
<feature type="domain" description="Glycosyl transferase family 1" evidence="2">
    <location>
        <begin position="192"/>
        <end position="346"/>
    </location>
</feature>
<organism evidence="4 5">
    <name type="scientific">Gelidibacter sediminis</name>
    <dbReference type="NCBI Taxonomy" id="1608710"/>
    <lineage>
        <taxon>Bacteria</taxon>
        <taxon>Pseudomonadati</taxon>
        <taxon>Bacteroidota</taxon>
        <taxon>Flavobacteriia</taxon>
        <taxon>Flavobacteriales</taxon>
        <taxon>Flavobacteriaceae</taxon>
        <taxon>Gelidibacter</taxon>
    </lineage>
</organism>
<dbReference type="Proteomes" id="UP000294689">
    <property type="component" value="Unassembled WGS sequence"/>
</dbReference>
<dbReference type="Pfam" id="PF00534">
    <property type="entry name" value="Glycos_transf_1"/>
    <property type="match status" value="1"/>
</dbReference>
<dbReference type="InterPro" id="IPR001296">
    <property type="entry name" value="Glyco_trans_1"/>
</dbReference>
<dbReference type="RefSeq" id="WP_133756174.1">
    <property type="nucleotide sequence ID" value="NZ_SOBW01000007.1"/>
</dbReference>
<sequence length="371" mass="43074">MKIGFDAKRAFHNNSGLGNYSRDLIRMVSQYYPDHQYLLYNPKPGKIPFRLDTNSREILPNSVFWRFLSSFWRQKGILQQLEKDQIQLYHGLTGEIPRGIQYTNIKAIVTIHDLIFVHFPELYKPIDRKIYFNKFQYAADHSDLIIAISEQTKKDIVKFLHIDPKRIKVIYQGCNAAYKARYTQEEFKQTTKKFRLPKQFILNVGTIEKRKNLLNLVKAIENSTMELVVVGNDKSTYAQEVKKYINANGMDHRVHFLKNVNTVELAQIYQMATIFVYPSIFEGFGIPIIEALFSKTPVITSQESCFSEAGGPDSMYINPEDFKSIEDAIHTISENKELQEHMATQGFAYAQQFNDDVIARKLFETYKSVCS</sequence>
<dbReference type="AlphaFoldDB" id="A0A4R7Q548"/>
<dbReference type="Gene3D" id="3.40.50.2000">
    <property type="entry name" value="Glycogen Phosphorylase B"/>
    <property type="match status" value="2"/>
</dbReference>
<evidence type="ECO:0000313" key="5">
    <source>
        <dbReference type="Proteomes" id="UP000294689"/>
    </source>
</evidence>
<dbReference type="CDD" id="cd03809">
    <property type="entry name" value="GT4_MtfB-like"/>
    <property type="match status" value="1"/>
</dbReference>
<evidence type="ECO:0000313" key="4">
    <source>
        <dbReference type="EMBL" id="TDU42655.1"/>
    </source>
</evidence>
<dbReference type="SUPFAM" id="SSF53756">
    <property type="entry name" value="UDP-Glycosyltransferase/glycogen phosphorylase"/>
    <property type="match status" value="1"/>
</dbReference>
<reference evidence="4 5" key="1">
    <citation type="submission" date="2019-03" db="EMBL/GenBank/DDBJ databases">
        <title>Genomic Encyclopedia of Archaeal and Bacterial Type Strains, Phase II (KMG-II): from individual species to whole genera.</title>
        <authorList>
            <person name="Goeker M."/>
        </authorList>
    </citation>
    <scope>NUCLEOTIDE SEQUENCE [LARGE SCALE GENOMIC DNA]</scope>
    <source>
        <strain evidence="4 5">DSM 28135</strain>
    </source>
</reference>
<keyword evidence="5" id="KW-1185">Reference proteome</keyword>
<evidence type="ECO:0000259" key="2">
    <source>
        <dbReference type="Pfam" id="PF00534"/>
    </source>
</evidence>
<evidence type="ECO:0000256" key="1">
    <source>
        <dbReference type="ARBA" id="ARBA00022679"/>
    </source>
</evidence>
<dbReference type="PANTHER" id="PTHR46401:SF2">
    <property type="entry name" value="GLYCOSYLTRANSFERASE WBBK-RELATED"/>
    <property type="match status" value="1"/>
</dbReference>
<name>A0A4R7Q548_9FLAO</name>
<evidence type="ECO:0000259" key="3">
    <source>
        <dbReference type="Pfam" id="PF13439"/>
    </source>
</evidence>
<dbReference type="GO" id="GO:0016757">
    <property type="term" value="F:glycosyltransferase activity"/>
    <property type="evidence" value="ECO:0007669"/>
    <property type="project" value="InterPro"/>
</dbReference>
<accession>A0A4R7Q548</accession>
<dbReference type="OrthoDB" id="9801609at2"/>
<keyword evidence="1 4" id="KW-0808">Transferase</keyword>
<dbReference type="PANTHER" id="PTHR46401">
    <property type="entry name" value="GLYCOSYLTRANSFERASE WBBK-RELATED"/>
    <property type="match status" value="1"/>
</dbReference>
<gene>
    <name evidence="4" type="ORF">BXY82_0048</name>
</gene>
<proteinExistence type="predicted"/>